<comment type="caution">
    <text evidence="6">The sequence shown here is derived from an EMBL/GenBank/DDBJ whole genome shotgun (WGS) entry which is preliminary data.</text>
</comment>
<dbReference type="Pfam" id="PF01839">
    <property type="entry name" value="FG-GAP"/>
    <property type="match status" value="5"/>
</dbReference>
<evidence type="ECO:0000256" key="1">
    <source>
        <dbReference type="ARBA" id="ARBA00022729"/>
    </source>
</evidence>
<evidence type="ECO:0000313" key="7">
    <source>
        <dbReference type="Proteomes" id="UP001501358"/>
    </source>
</evidence>
<evidence type="ECO:0000256" key="2">
    <source>
        <dbReference type="ARBA" id="ARBA00022737"/>
    </source>
</evidence>
<dbReference type="InterPro" id="IPR013517">
    <property type="entry name" value="FG-GAP"/>
</dbReference>
<keyword evidence="1 5" id="KW-0732">Signal</keyword>
<gene>
    <name evidence="6" type="ORF">GCM10010406_47900</name>
</gene>
<evidence type="ECO:0000313" key="6">
    <source>
        <dbReference type="EMBL" id="GAA2505657.1"/>
    </source>
</evidence>
<dbReference type="PROSITE" id="PS51470">
    <property type="entry name" value="FG_GAP"/>
    <property type="match status" value="3"/>
</dbReference>
<keyword evidence="7" id="KW-1185">Reference proteome</keyword>
<feature type="signal peptide" evidence="5">
    <location>
        <begin position="1"/>
        <end position="31"/>
    </location>
</feature>
<keyword evidence="2" id="KW-0677">Repeat</keyword>
<dbReference type="SUPFAM" id="SSF69318">
    <property type="entry name" value="Integrin alpha N-terminal domain"/>
    <property type="match status" value="1"/>
</dbReference>
<dbReference type="SMART" id="SM00191">
    <property type="entry name" value="Int_alpha"/>
    <property type="match status" value="5"/>
</dbReference>
<dbReference type="Gene3D" id="2.130.10.130">
    <property type="entry name" value="Integrin alpha, N-terminal"/>
    <property type="match status" value="4"/>
</dbReference>
<evidence type="ECO:0000256" key="4">
    <source>
        <dbReference type="ARBA" id="ARBA00023180"/>
    </source>
</evidence>
<reference evidence="7" key="1">
    <citation type="journal article" date="2019" name="Int. J. Syst. Evol. Microbiol.">
        <title>The Global Catalogue of Microorganisms (GCM) 10K type strain sequencing project: providing services to taxonomists for standard genome sequencing and annotation.</title>
        <authorList>
            <consortium name="The Broad Institute Genomics Platform"/>
            <consortium name="The Broad Institute Genome Sequencing Center for Infectious Disease"/>
            <person name="Wu L."/>
            <person name="Ma J."/>
        </authorList>
    </citation>
    <scope>NUCLEOTIDE SEQUENCE [LARGE SCALE GENOMIC DNA]</scope>
    <source>
        <strain evidence="7">JCM 6307</strain>
    </source>
</reference>
<sequence>MNKRMSRALACAATVAAVTAGLVGTAGTASANSGQEADFNGDGYRDVAVSAPRAEVGGKSGAGAVVVHYGSANGLTKANRTVISQNSTGVPGSAEVDDAFGAMTAAGDFNGDGYTDLAVGAPREDVSGDTDGGTAVIVWGSASGLSGGTTVADPRPANHDRFGKALAAADFNGDGRHDLAVGSTSPVIDIHRGGFTKSGGTGGAYTVKAPIMGSGNGVINLTPGDINNDGIADLVVDGFETETEYGWNTNYYLPGSASGVTATGTAKLPAGVITDIGDINHDGYGDIVIGLDFDADSGVPGASTGGKVNIVWGSASGPSGNYSTITQNSPGIPGGSEAGDAFGGELHLGDINGDGHLDLAVGAPGETLGGKKYTGAVTVVYGAAGGLNAEGAPAAQFFDQETAGVPGSGETDDWFGSDVHLSDLNNDGKADLTIGVAGENGSNGALVALRSNGTKITTTGAVAVSASGAGLSTAGTPRFGINFAG</sequence>
<dbReference type="EMBL" id="BAAATA010000038">
    <property type="protein sequence ID" value="GAA2505657.1"/>
    <property type="molecule type" value="Genomic_DNA"/>
</dbReference>
<feature type="chain" id="PRO_5047397733" evidence="5">
    <location>
        <begin position="32"/>
        <end position="485"/>
    </location>
</feature>
<dbReference type="PANTHER" id="PTHR23221">
    <property type="entry name" value="GLYCOSYLPHOSPHATIDYLINOSITOL PHOSPHOLIPASE D"/>
    <property type="match status" value="1"/>
</dbReference>
<dbReference type="PRINTS" id="PR01185">
    <property type="entry name" value="INTEGRINA"/>
</dbReference>
<dbReference type="InterPro" id="IPR000413">
    <property type="entry name" value="Integrin_alpha"/>
</dbReference>
<keyword evidence="3" id="KW-0378">Hydrolase</keyword>
<evidence type="ECO:0000256" key="3">
    <source>
        <dbReference type="ARBA" id="ARBA00022801"/>
    </source>
</evidence>
<dbReference type="Proteomes" id="UP001501358">
    <property type="component" value="Unassembled WGS sequence"/>
</dbReference>
<dbReference type="PANTHER" id="PTHR23221:SF7">
    <property type="entry name" value="PHOSPHATIDYLINOSITOL-GLYCAN-SPECIFIC PHOSPHOLIPASE D"/>
    <property type="match status" value="1"/>
</dbReference>
<name>A0ABP5ZXH2_9ACTN</name>
<evidence type="ECO:0000256" key="5">
    <source>
        <dbReference type="SAM" id="SignalP"/>
    </source>
</evidence>
<keyword evidence="4" id="KW-0325">Glycoprotein</keyword>
<organism evidence="6 7">
    <name type="scientific">Streptomyces thermolineatus</name>
    <dbReference type="NCBI Taxonomy" id="44033"/>
    <lineage>
        <taxon>Bacteria</taxon>
        <taxon>Bacillati</taxon>
        <taxon>Actinomycetota</taxon>
        <taxon>Actinomycetes</taxon>
        <taxon>Kitasatosporales</taxon>
        <taxon>Streptomycetaceae</taxon>
        <taxon>Streptomyces</taxon>
    </lineage>
</organism>
<dbReference type="InterPro" id="IPR028994">
    <property type="entry name" value="Integrin_alpha_N"/>
</dbReference>
<dbReference type="RefSeq" id="WP_344385386.1">
    <property type="nucleotide sequence ID" value="NZ_BAAATA010000038.1"/>
</dbReference>
<protein>
    <submittedName>
        <fullName evidence="6">FG-GAP repeat protein</fullName>
    </submittedName>
</protein>
<proteinExistence type="predicted"/>
<accession>A0ABP5ZXH2</accession>
<dbReference type="InterPro" id="IPR013519">
    <property type="entry name" value="Int_alpha_beta-p"/>
</dbReference>